<dbReference type="PANTHER" id="PTHR22893:SF91">
    <property type="entry name" value="NADPH DEHYDROGENASE 2-RELATED"/>
    <property type="match status" value="1"/>
</dbReference>
<evidence type="ECO:0000313" key="6">
    <source>
        <dbReference type="Proteomes" id="UP000278440"/>
    </source>
</evidence>
<gene>
    <name evidence="5" type="ORF">DFJ68_1205</name>
</gene>
<dbReference type="Proteomes" id="UP000278440">
    <property type="component" value="Unassembled WGS sequence"/>
</dbReference>
<dbReference type="FunFam" id="3.20.20.70:FF:000059">
    <property type="entry name" value="N-ethylmaleimide reductase, FMN-linked"/>
    <property type="match status" value="1"/>
</dbReference>
<sequence length="356" mass="37867">MTSAFEPVRIGAWDLPQRFVMAPLTRNRAGAGMAPTELNAEYYAQRAGAGLIITEGTQPSAVGQGYLDTPGIHSDEQVAGWRLVADAVHAKGGRVVVQLMHAGRIAHPENKDGLETVAPSAFAAPGQIVTATGQQDYPTPRALETDEIPGLVQEFVHAARQAVAAGLDGVEVHAANGYLPHQFLAPTSNQRTDEYGGSPENRARLTVEITRAVAEAIGAERVGIRISPAHNIQGVLEQDEADVAATYESVVEGIAPLGLAYLSILGDPESDLVRDLRKRFDGPVILNTGFSSVTGLADVQDILERDLADVVAVGREFLANPDLVRRWREGAELNTPDDATFYGGGAKGYTDYPTLG</sequence>
<organism evidence="5 6">
    <name type="scientific">Terracoccus luteus</name>
    <dbReference type="NCBI Taxonomy" id="53356"/>
    <lineage>
        <taxon>Bacteria</taxon>
        <taxon>Bacillati</taxon>
        <taxon>Actinomycetota</taxon>
        <taxon>Actinomycetes</taxon>
        <taxon>Micrococcales</taxon>
        <taxon>Intrasporangiaceae</taxon>
        <taxon>Terracoccus</taxon>
    </lineage>
</organism>
<dbReference type="AlphaFoldDB" id="A0A495XUA5"/>
<dbReference type="InterPro" id="IPR045247">
    <property type="entry name" value="Oye-like"/>
</dbReference>
<dbReference type="RefSeq" id="WP_121031865.1">
    <property type="nucleotide sequence ID" value="NZ_RBXT01000001.1"/>
</dbReference>
<comment type="caution">
    <text evidence="5">The sequence shown here is derived from an EMBL/GenBank/DDBJ whole genome shotgun (WGS) entry which is preliminary data.</text>
</comment>
<protein>
    <submittedName>
        <fullName evidence="5">2,4-dienoyl-CoA reductase-like NADH-dependent reductase (Old Yellow Enzyme family)</fullName>
    </submittedName>
</protein>
<dbReference type="PANTHER" id="PTHR22893">
    <property type="entry name" value="NADH OXIDOREDUCTASE-RELATED"/>
    <property type="match status" value="1"/>
</dbReference>
<dbReference type="OrthoDB" id="3169239at2"/>
<dbReference type="InterPro" id="IPR001155">
    <property type="entry name" value="OxRdtase_FMN_N"/>
</dbReference>
<accession>A0A495XUA5</accession>
<reference evidence="5 6" key="1">
    <citation type="submission" date="2018-10" db="EMBL/GenBank/DDBJ databases">
        <title>Sequencing the genomes of 1000 actinobacteria strains.</title>
        <authorList>
            <person name="Klenk H.-P."/>
        </authorList>
    </citation>
    <scope>NUCLEOTIDE SEQUENCE [LARGE SCALE GENOMIC DNA]</scope>
    <source>
        <strain evidence="5 6">DSM 44267</strain>
    </source>
</reference>
<dbReference type="Gene3D" id="3.20.20.70">
    <property type="entry name" value="Aldolase class I"/>
    <property type="match status" value="1"/>
</dbReference>
<evidence type="ECO:0000256" key="3">
    <source>
        <dbReference type="ARBA" id="ARBA00023002"/>
    </source>
</evidence>
<name>A0A495XUA5_9MICO</name>
<dbReference type="GO" id="GO:0016628">
    <property type="term" value="F:oxidoreductase activity, acting on the CH-CH group of donors, NAD or NADP as acceptor"/>
    <property type="evidence" value="ECO:0007669"/>
    <property type="project" value="UniProtKB-ARBA"/>
</dbReference>
<dbReference type="CDD" id="cd02933">
    <property type="entry name" value="OYE_like_FMN"/>
    <property type="match status" value="1"/>
</dbReference>
<comment type="cofactor">
    <cofactor evidence="1">
        <name>FMN</name>
        <dbReference type="ChEBI" id="CHEBI:58210"/>
    </cofactor>
</comment>
<keyword evidence="6" id="KW-1185">Reference proteome</keyword>
<proteinExistence type="inferred from homology"/>
<evidence type="ECO:0000313" key="5">
    <source>
        <dbReference type="EMBL" id="RKT77777.1"/>
    </source>
</evidence>
<evidence type="ECO:0000256" key="1">
    <source>
        <dbReference type="ARBA" id="ARBA00001917"/>
    </source>
</evidence>
<dbReference type="GO" id="GO:0005829">
    <property type="term" value="C:cytosol"/>
    <property type="evidence" value="ECO:0007669"/>
    <property type="project" value="UniProtKB-ARBA"/>
</dbReference>
<dbReference type="SUPFAM" id="SSF51395">
    <property type="entry name" value="FMN-linked oxidoreductases"/>
    <property type="match status" value="1"/>
</dbReference>
<evidence type="ECO:0000259" key="4">
    <source>
        <dbReference type="Pfam" id="PF00724"/>
    </source>
</evidence>
<dbReference type="GO" id="GO:0010181">
    <property type="term" value="F:FMN binding"/>
    <property type="evidence" value="ECO:0007669"/>
    <property type="project" value="InterPro"/>
</dbReference>
<dbReference type="Pfam" id="PF00724">
    <property type="entry name" value="Oxidored_FMN"/>
    <property type="match status" value="1"/>
</dbReference>
<feature type="domain" description="NADH:flavin oxidoreductase/NADH oxidase N-terminal" evidence="4">
    <location>
        <begin position="5"/>
        <end position="334"/>
    </location>
</feature>
<dbReference type="InterPro" id="IPR013785">
    <property type="entry name" value="Aldolase_TIM"/>
</dbReference>
<dbReference type="EMBL" id="RBXT01000001">
    <property type="protein sequence ID" value="RKT77777.1"/>
    <property type="molecule type" value="Genomic_DNA"/>
</dbReference>
<keyword evidence="3" id="KW-0560">Oxidoreductase</keyword>
<evidence type="ECO:0000256" key="2">
    <source>
        <dbReference type="ARBA" id="ARBA00005979"/>
    </source>
</evidence>
<comment type="similarity">
    <text evidence="2">Belongs to the NADH:flavin oxidoreductase/NADH oxidase family.</text>
</comment>